<dbReference type="PANTHER" id="PTHR23305:SF1">
    <property type="entry name" value="OBG-TYPE G DOMAIN-CONTAINING PROTEIN"/>
    <property type="match status" value="1"/>
</dbReference>
<accession>A0A6B2L5I2</accession>
<dbReference type="InterPro" id="IPR006073">
    <property type="entry name" value="GTP-bd"/>
</dbReference>
<dbReference type="Pfam" id="PF08438">
    <property type="entry name" value="YGR210-like_G4"/>
    <property type="match status" value="1"/>
</dbReference>
<dbReference type="EMBL" id="GIBP01003119">
    <property type="protein sequence ID" value="NDV32088.1"/>
    <property type="molecule type" value="Transcribed_RNA"/>
</dbReference>
<dbReference type="PRINTS" id="PR00326">
    <property type="entry name" value="GTP1OBG"/>
</dbReference>
<reference evidence="4" key="1">
    <citation type="journal article" date="2020" name="J. Eukaryot. Microbiol.">
        <title>De novo Sequencing, Assembly and Annotation of the Transcriptome for the Free-Living Testate Amoeba Arcella intermedia.</title>
        <authorList>
            <person name="Ribeiro G.M."/>
            <person name="Porfirio-Sousa A.L."/>
            <person name="Maurer-Alcala X.X."/>
            <person name="Katz L.A."/>
            <person name="Lahr D.J.G."/>
        </authorList>
    </citation>
    <scope>NUCLEOTIDE SEQUENCE</scope>
</reference>
<dbReference type="InterPro" id="IPR031167">
    <property type="entry name" value="G_OBG"/>
</dbReference>
<keyword evidence="1" id="KW-0547">Nucleotide-binding</keyword>
<evidence type="ECO:0000259" key="3">
    <source>
        <dbReference type="PROSITE" id="PS51710"/>
    </source>
</evidence>
<dbReference type="InterPro" id="IPR027417">
    <property type="entry name" value="P-loop_NTPase"/>
</dbReference>
<dbReference type="Pfam" id="PF01926">
    <property type="entry name" value="MMR_HSR1"/>
    <property type="match status" value="1"/>
</dbReference>
<dbReference type="GO" id="GO:0005737">
    <property type="term" value="C:cytoplasm"/>
    <property type="evidence" value="ECO:0007669"/>
    <property type="project" value="TreeGrafter"/>
</dbReference>
<dbReference type="InterPro" id="IPR013646">
    <property type="entry name" value="YGR210-like_G4"/>
</dbReference>
<dbReference type="FunFam" id="1.10.8.470:FF:000001">
    <property type="entry name" value="GTP-binding protein homolog"/>
    <property type="match status" value="1"/>
</dbReference>
<sequence length="405" mass="45337">MLNALSPTSNAKVGSYPFTTIEPNHGVASYRSECPCVKYNMTSSCRPRYGACVNGVRQIPILALDVAGLVPGAHSGKGLGNKFLHDLSTADILLHVIDASGTVDENGKETEGYDPTRDIAWLIEEIEMWIYTNLMEKWVSVVRRHTTTRGVVVETLHGQLSGYSTQLITVQNTLDSLHLQEPLDKIENWDPQMVRKFVNAFVAERFPIILALNKIDMKDSAKNISRICSRYGEDRVVLVCSLAECFLRQMRTKNYIYYNEGDDDFVMYGEEIPTDKKYVITGPLVKPPEKAAQSLQKLRNMVLFRYGSTGCVDVINSIIKERKFFPVYLVDSTTKFTAFDSTDKADGVFRDVALIPQGYTLRQIAKVFDLPGTVLFGHGVDGIQMGPDQPVSPTNNILKITIKDY</sequence>
<protein>
    <recommendedName>
        <fullName evidence="3">OBG-type G domain-containing protein</fullName>
    </recommendedName>
</protein>
<dbReference type="PANTHER" id="PTHR23305">
    <property type="entry name" value="OBG GTPASE FAMILY"/>
    <property type="match status" value="1"/>
</dbReference>
<name>A0A6B2L5I2_9EUKA</name>
<organism evidence="4">
    <name type="scientific">Arcella intermedia</name>
    <dbReference type="NCBI Taxonomy" id="1963864"/>
    <lineage>
        <taxon>Eukaryota</taxon>
        <taxon>Amoebozoa</taxon>
        <taxon>Tubulinea</taxon>
        <taxon>Elardia</taxon>
        <taxon>Arcellinida</taxon>
        <taxon>Sphaerothecina</taxon>
        <taxon>Arcellidae</taxon>
        <taxon>Arcella</taxon>
    </lineage>
</organism>
<evidence type="ECO:0000256" key="2">
    <source>
        <dbReference type="ARBA" id="ARBA00023134"/>
    </source>
</evidence>
<dbReference type="GO" id="GO:0005525">
    <property type="term" value="F:GTP binding"/>
    <property type="evidence" value="ECO:0007669"/>
    <property type="project" value="UniProtKB-KW"/>
</dbReference>
<dbReference type="PROSITE" id="PS51710">
    <property type="entry name" value="G_OBG"/>
    <property type="match status" value="1"/>
</dbReference>
<feature type="domain" description="OBG-type G" evidence="3">
    <location>
        <begin position="1"/>
        <end position="259"/>
    </location>
</feature>
<dbReference type="Gene3D" id="3.40.50.300">
    <property type="entry name" value="P-loop containing nucleotide triphosphate hydrolases"/>
    <property type="match status" value="1"/>
</dbReference>
<dbReference type="AlphaFoldDB" id="A0A6B2L5I2"/>
<proteinExistence type="predicted"/>
<evidence type="ECO:0000256" key="1">
    <source>
        <dbReference type="ARBA" id="ARBA00022741"/>
    </source>
</evidence>
<keyword evidence="2" id="KW-0342">GTP-binding</keyword>
<dbReference type="GO" id="GO:0016887">
    <property type="term" value="F:ATP hydrolysis activity"/>
    <property type="evidence" value="ECO:0007669"/>
    <property type="project" value="TreeGrafter"/>
</dbReference>
<dbReference type="SUPFAM" id="SSF52540">
    <property type="entry name" value="P-loop containing nucleoside triphosphate hydrolases"/>
    <property type="match status" value="1"/>
</dbReference>
<evidence type="ECO:0000313" key="4">
    <source>
        <dbReference type="EMBL" id="NDV32088.1"/>
    </source>
</evidence>
<dbReference type="Gene3D" id="1.10.8.470">
    <property type="match status" value="1"/>
</dbReference>